<feature type="transmembrane region" description="Helical" evidence="5">
    <location>
        <begin position="260"/>
        <end position="279"/>
    </location>
</feature>
<dbReference type="PANTHER" id="PTHR24064">
    <property type="entry name" value="SOLUTE CARRIER FAMILY 22 MEMBER"/>
    <property type="match status" value="1"/>
</dbReference>
<gene>
    <name evidence="8" type="primary">Slc22a12</name>
</gene>
<accession>A0A6P3FSN2</accession>
<dbReference type="Pfam" id="PF07690">
    <property type="entry name" value="MFS_1"/>
    <property type="match status" value="1"/>
</dbReference>
<feature type="transmembrane region" description="Helical" evidence="5">
    <location>
        <begin position="435"/>
        <end position="454"/>
    </location>
</feature>
<organism evidence="7 8">
    <name type="scientific">Octodon degus</name>
    <name type="common">Degu</name>
    <name type="synonym">Sciurus degus</name>
    <dbReference type="NCBI Taxonomy" id="10160"/>
    <lineage>
        <taxon>Eukaryota</taxon>
        <taxon>Metazoa</taxon>
        <taxon>Chordata</taxon>
        <taxon>Craniata</taxon>
        <taxon>Vertebrata</taxon>
        <taxon>Euteleostomi</taxon>
        <taxon>Mammalia</taxon>
        <taxon>Eutheria</taxon>
        <taxon>Euarchontoglires</taxon>
        <taxon>Glires</taxon>
        <taxon>Rodentia</taxon>
        <taxon>Hystricomorpha</taxon>
        <taxon>Octodontidae</taxon>
        <taxon>Octodon</taxon>
    </lineage>
</organism>
<dbReference type="InterPro" id="IPR036259">
    <property type="entry name" value="MFS_trans_sf"/>
</dbReference>
<evidence type="ECO:0000259" key="6">
    <source>
        <dbReference type="PROSITE" id="PS50850"/>
    </source>
</evidence>
<comment type="subcellular location">
    <subcellularLocation>
        <location evidence="1">Membrane</location>
        <topology evidence="1">Multi-pass membrane protein</topology>
    </subcellularLocation>
</comment>
<dbReference type="FunCoup" id="A0A6P3FSN2">
    <property type="interactions" value="27"/>
</dbReference>
<dbReference type="GO" id="GO:0022857">
    <property type="term" value="F:transmembrane transporter activity"/>
    <property type="evidence" value="ECO:0007669"/>
    <property type="project" value="InterPro"/>
</dbReference>
<dbReference type="AlphaFoldDB" id="A0A6P3FSN2"/>
<feature type="transmembrane region" description="Helical" evidence="5">
    <location>
        <begin position="349"/>
        <end position="367"/>
    </location>
</feature>
<dbReference type="FunFam" id="1.20.1250.20:FF:000023">
    <property type="entry name" value="Solute carrier family 22 member 6"/>
    <property type="match status" value="1"/>
</dbReference>
<dbReference type="InterPro" id="IPR020846">
    <property type="entry name" value="MFS_dom"/>
</dbReference>
<feature type="transmembrane region" description="Helical" evidence="5">
    <location>
        <begin position="204"/>
        <end position="222"/>
    </location>
</feature>
<keyword evidence="2 5" id="KW-0812">Transmembrane</keyword>
<keyword evidence="7" id="KW-1185">Reference proteome</keyword>
<dbReference type="RefSeq" id="XP_004643869.1">
    <property type="nucleotide sequence ID" value="XM_004643812.2"/>
</dbReference>
<keyword evidence="4 5" id="KW-0472">Membrane</keyword>
<dbReference type="GeneID" id="101585285"/>
<name>A0A6P3FSN2_OCTDE</name>
<reference evidence="8" key="1">
    <citation type="submission" date="2025-08" db="UniProtKB">
        <authorList>
            <consortium name="RefSeq"/>
        </authorList>
    </citation>
    <scope>IDENTIFICATION</scope>
</reference>
<evidence type="ECO:0000313" key="8">
    <source>
        <dbReference type="RefSeq" id="XP_004643869.1"/>
    </source>
</evidence>
<dbReference type="CTD" id="116085"/>
<evidence type="ECO:0000313" key="7">
    <source>
        <dbReference type="Proteomes" id="UP000515203"/>
    </source>
</evidence>
<dbReference type="GO" id="GO:0015711">
    <property type="term" value="P:organic anion transport"/>
    <property type="evidence" value="ECO:0007669"/>
    <property type="project" value="UniProtKB-ARBA"/>
</dbReference>
<dbReference type="GO" id="GO:0016020">
    <property type="term" value="C:membrane"/>
    <property type="evidence" value="ECO:0007669"/>
    <property type="project" value="UniProtKB-SubCell"/>
</dbReference>
<dbReference type="SUPFAM" id="SSF103473">
    <property type="entry name" value="MFS general substrate transporter"/>
    <property type="match status" value="1"/>
</dbReference>
<feature type="transmembrane region" description="Helical" evidence="5">
    <location>
        <begin position="373"/>
        <end position="391"/>
    </location>
</feature>
<evidence type="ECO:0000256" key="5">
    <source>
        <dbReference type="SAM" id="Phobius"/>
    </source>
</evidence>
<protein>
    <submittedName>
        <fullName evidence="8">Solute carrier family 22 member 12</fullName>
    </submittedName>
</protein>
<evidence type="ECO:0000256" key="3">
    <source>
        <dbReference type="ARBA" id="ARBA00022989"/>
    </source>
</evidence>
<evidence type="ECO:0000256" key="1">
    <source>
        <dbReference type="ARBA" id="ARBA00004141"/>
    </source>
</evidence>
<dbReference type="OrthoDB" id="2544694at2759"/>
<proteinExistence type="predicted"/>
<dbReference type="InParanoid" id="A0A6P3FSN2"/>
<evidence type="ECO:0000256" key="4">
    <source>
        <dbReference type="ARBA" id="ARBA00023136"/>
    </source>
</evidence>
<dbReference type="Gene3D" id="1.20.1250.20">
    <property type="entry name" value="MFS general substrate transporter like domains"/>
    <property type="match status" value="1"/>
</dbReference>
<evidence type="ECO:0000256" key="2">
    <source>
        <dbReference type="ARBA" id="ARBA00022692"/>
    </source>
</evidence>
<dbReference type="CDD" id="cd17374">
    <property type="entry name" value="MFS_OAT"/>
    <property type="match status" value="1"/>
</dbReference>
<sequence>MGFPELLDQVGGLGRFQFLQVVALVVPIMYVTTQNMLENFSAAVPSHRCWVPLLDNSTTQASVPGTLDPQALLAVSIPLGPNQQPHPCRRFHHPQWQILDSNATATNWSEAATEPCLDGWVYDHSTFTATVVTKWDLVCDSQALRPMAQSIFLAGILVGAAVCGCTSDRFGRKVVLSWSYLLIAVSGTAAAFTPNFPLYCLFRFLAAFAVAGVMMSTTSLLMEWTPAQASILMMTLNSLGFSFGQMLMAAVAYGLRHWTLLQLAVSAPFFLCFAYSWWLPESARWLLSMGKLDLGLQELQKVASINRKTAGDTLTREALLLAMQEELSGAQASASLGALLHEPSLRLRTWISMLCWFAFGFTFYGLALDLQALGSNIFLLQVLIGVVDIPAKIGTKLLLGHLGRRPSQAGSLVLPGLCILANTLVPHNMGSLRSALAVLGLGSLGATFTCLTVYSNELFPTVLRMTAVGLGQMAARAGAILGPLVRMLGIHSPSLPELLYGTLPVVSGLAALLLPETQNLPLPDTLQDVQNQAVKKATDSTLAPCVLIATRL</sequence>
<dbReference type="Proteomes" id="UP000515203">
    <property type="component" value="Unplaced"/>
</dbReference>
<feature type="transmembrane region" description="Helical" evidence="5">
    <location>
        <begin position="174"/>
        <end position="192"/>
    </location>
</feature>
<feature type="domain" description="Major facilitator superfamily (MFS) profile" evidence="6">
    <location>
        <begin position="104"/>
        <end position="519"/>
    </location>
</feature>
<feature type="transmembrane region" description="Helical" evidence="5">
    <location>
        <begin position="234"/>
        <end position="254"/>
    </location>
</feature>
<dbReference type="PROSITE" id="PS50850">
    <property type="entry name" value="MFS"/>
    <property type="match status" value="1"/>
</dbReference>
<dbReference type="InterPro" id="IPR011701">
    <property type="entry name" value="MFS"/>
</dbReference>
<keyword evidence="3 5" id="KW-1133">Transmembrane helix</keyword>